<evidence type="ECO:0000256" key="4">
    <source>
        <dbReference type="ARBA" id="ARBA00022741"/>
    </source>
</evidence>
<evidence type="ECO:0000256" key="3">
    <source>
        <dbReference type="ARBA" id="ARBA00022475"/>
    </source>
</evidence>
<dbReference type="Proteomes" id="UP001060012">
    <property type="component" value="Chromosome"/>
</dbReference>
<dbReference type="SUPFAM" id="SSF52540">
    <property type="entry name" value="P-loop containing nucleoside triphosphate hydrolases"/>
    <property type="match status" value="1"/>
</dbReference>
<dbReference type="EMBL" id="CP100595">
    <property type="protein sequence ID" value="UTJ05251.1"/>
    <property type="molecule type" value="Genomic_DNA"/>
</dbReference>
<keyword evidence="6" id="KW-1278">Translocase</keyword>
<dbReference type="InterPro" id="IPR050095">
    <property type="entry name" value="ECF_ABC_transporter_ATP-bd"/>
</dbReference>
<evidence type="ECO:0000313" key="9">
    <source>
        <dbReference type="EMBL" id="UTJ05251.1"/>
    </source>
</evidence>
<dbReference type="RefSeq" id="WP_254575432.1">
    <property type="nucleotide sequence ID" value="NZ_CP100595.1"/>
</dbReference>
<keyword evidence="5 9" id="KW-0067">ATP-binding</keyword>
<comment type="subcellular location">
    <subcellularLocation>
        <location evidence="1">Cell membrane</location>
        <topology evidence="1">Peripheral membrane protein</topology>
    </subcellularLocation>
</comment>
<organism evidence="9 10">
    <name type="scientific">Arcobacter roscoffensis</name>
    <dbReference type="NCBI Taxonomy" id="2961520"/>
    <lineage>
        <taxon>Bacteria</taxon>
        <taxon>Pseudomonadati</taxon>
        <taxon>Campylobacterota</taxon>
        <taxon>Epsilonproteobacteria</taxon>
        <taxon>Campylobacterales</taxon>
        <taxon>Arcobacteraceae</taxon>
        <taxon>Arcobacter</taxon>
    </lineage>
</organism>
<dbReference type="PANTHER" id="PTHR43553:SF27">
    <property type="entry name" value="ENERGY-COUPLING FACTOR TRANSPORTER ATP-BINDING PROTEIN ECFA2"/>
    <property type="match status" value="1"/>
</dbReference>
<evidence type="ECO:0000256" key="7">
    <source>
        <dbReference type="ARBA" id="ARBA00023136"/>
    </source>
</evidence>
<keyword evidence="3" id="KW-1003">Cell membrane</keyword>
<proteinExistence type="predicted"/>
<name>A0ABY5DZ69_9BACT</name>
<keyword evidence="10" id="KW-1185">Reference proteome</keyword>
<dbReference type="PROSITE" id="PS00211">
    <property type="entry name" value="ABC_TRANSPORTER_1"/>
    <property type="match status" value="1"/>
</dbReference>
<dbReference type="SMART" id="SM00382">
    <property type="entry name" value="AAA"/>
    <property type="match status" value="1"/>
</dbReference>
<dbReference type="PROSITE" id="PS50893">
    <property type="entry name" value="ABC_TRANSPORTER_2"/>
    <property type="match status" value="1"/>
</dbReference>
<dbReference type="Pfam" id="PF00005">
    <property type="entry name" value="ABC_tran"/>
    <property type="match status" value="1"/>
</dbReference>
<keyword evidence="7" id="KW-0472">Membrane</keyword>
<dbReference type="GO" id="GO:0005524">
    <property type="term" value="F:ATP binding"/>
    <property type="evidence" value="ECO:0007669"/>
    <property type="project" value="UniProtKB-KW"/>
</dbReference>
<accession>A0ABY5DZ69</accession>
<reference evidence="9" key="1">
    <citation type="submission" date="2022-07" db="EMBL/GenBank/DDBJ databases">
        <title>Arcobacter roscoffensis sp. nov., a marine bacterium isolated from coastal seawater collected from Roscoff, France.</title>
        <authorList>
            <person name="Pascual J."/>
            <person name="Lepeaux C."/>
            <person name="Methner A."/>
            <person name="Overmann J."/>
        </authorList>
    </citation>
    <scope>NUCLEOTIDE SEQUENCE</scope>
    <source>
        <strain evidence="9">ARW1-2F2</strain>
    </source>
</reference>
<sequence>MLEINNYNSSILKDISFSLNENENLIILGQNGAGKSTLAKVLSNLIENDEVKLFDVNINDISDDKRASLINYIPPKLEIFDEYITLREFLELSAINNNDNNSQIDKIIELLSLKKLENRFCKAFSSGEKQLLLLGSAIMHNAKITIFDELTANLDITRLKEVYDIFKSDFLQQKIVITHNLDLAYALKFKVLYLKDGQIKFYGSNEEFFSNENLQKFYNNSIIKLDKHLVVNL</sequence>
<dbReference type="InterPro" id="IPR003439">
    <property type="entry name" value="ABC_transporter-like_ATP-bd"/>
</dbReference>
<protein>
    <submittedName>
        <fullName evidence="9">ABC transporter ATP-binding protein</fullName>
    </submittedName>
</protein>
<dbReference type="InterPro" id="IPR027417">
    <property type="entry name" value="P-loop_NTPase"/>
</dbReference>
<evidence type="ECO:0000259" key="8">
    <source>
        <dbReference type="PROSITE" id="PS50893"/>
    </source>
</evidence>
<dbReference type="PANTHER" id="PTHR43553">
    <property type="entry name" value="HEAVY METAL TRANSPORTER"/>
    <property type="match status" value="1"/>
</dbReference>
<evidence type="ECO:0000256" key="1">
    <source>
        <dbReference type="ARBA" id="ARBA00004202"/>
    </source>
</evidence>
<evidence type="ECO:0000256" key="6">
    <source>
        <dbReference type="ARBA" id="ARBA00022967"/>
    </source>
</evidence>
<feature type="domain" description="ABC transporter" evidence="8">
    <location>
        <begin position="2"/>
        <end position="221"/>
    </location>
</feature>
<gene>
    <name evidence="9" type="ORF">NJU99_08200</name>
</gene>
<dbReference type="Gene3D" id="3.40.50.300">
    <property type="entry name" value="P-loop containing nucleotide triphosphate hydrolases"/>
    <property type="match status" value="1"/>
</dbReference>
<dbReference type="InterPro" id="IPR017871">
    <property type="entry name" value="ABC_transporter-like_CS"/>
</dbReference>
<keyword evidence="4" id="KW-0547">Nucleotide-binding</keyword>
<dbReference type="InterPro" id="IPR003593">
    <property type="entry name" value="AAA+_ATPase"/>
</dbReference>
<evidence type="ECO:0000256" key="2">
    <source>
        <dbReference type="ARBA" id="ARBA00022448"/>
    </source>
</evidence>
<evidence type="ECO:0000256" key="5">
    <source>
        <dbReference type="ARBA" id="ARBA00022840"/>
    </source>
</evidence>
<evidence type="ECO:0000313" key="10">
    <source>
        <dbReference type="Proteomes" id="UP001060012"/>
    </source>
</evidence>
<keyword evidence="2" id="KW-0813">Transport</keyword>